<dbReference type="Gene3D" id="3.40.50.150">
    <property type="entry name" value="Vaccinia Virus protein VP39"/>
    <property type="match status" value="1"/>
</dbReference>
<dbReference type="GO" id="GO:0009307">
    <property type="term" value="P:DNA restriction-modification system"/>
    <property type="evidence" value="ECO:0007669"/>
    <property type="project" value="UniProtKB-KW"/>
</dbReference>
<dbReference type="InterPro" id="IPR001525">
    <property type="entry name" value="C5_MeTfrase"/>
</dbReference>
<comment type="caution">
    <text evidence="8">The sequence shown here is derived from an EMBL/GenBank/DDBJ whole genome shotgun (WGS) entry which is preliminary data.</text>
</comment>
<organism evidence="8 9">
    <name type="scientific">Microbacterium foliorum</name>
    <dbReference type="NCBI Taxonomy" id="104336"/>
    <lineage>
        <taxon>Bacteria</taxon>
        <taxon>Bacillati</taxon>
        <taxon>Actinomycetota</taxon>
        <taxon>Actinomycetes</taxon>
        <taxon>Micrococcales</taxon>
        <taxon>Microbacteriaceae</taxon>
        <taxon>Microbacterium</taxon>
    </lineage>
</organism>
<dbReference type="PATRIC" id="fig|104336.4.peg.1722"/>
<evidence type="ECO:0000256" key="2">
    <source>
        <dbReference type="ARBA" id="ARBA00022603"/>
    </source>
</evidence>
<evidence type="ECO:0000256" key="3">
    <source>
        <dbReference type="ARBA" id="ARBA00022679"/>
    </source>
</evidence>
<evidence type="ECO:0000256" key="6">
    <source>
        <dbReference type="PROSITE-ProRule" id="PRU01016"/>
    </source>
</evidence>
<dbReference type="Pfam" id="PF00145">
    <property type="entry name" value="DNA_methylase"/>
    <property type="match status" value="1"/>
</dbReference>
<sequence>MFERCYDSPVANITPIRQRPQALEFFAGIGLARIGLEAAGFKVAWANDYEPDKHAMYAAHFNDGPDHTYVVGDVGKVAAADLPSASLAWASSPCTDLSLAGSRAGLAGKESNAFWLWVNILRDMEERAPEVVVLENVIGLATSHGGEDLRSAIRALNDIGYSIDLLSMDARRFVPQSRPRMFLVGTKNPPAEDERSLASELRPDWAQNFYGDESLRMHRAPLPEPPAFLLEGFGKVVETMPMDDERWWDADRTNAFVRSLSPTQRERVIQLRKSAGVKYRTAYRRTRNGVPVWEVRADDVSGCLRTARGGSSKQAVVRLGNGRLKVRWMTPLEYARLMGAGDFNLSGARNNQALFAFGDAVAVPAVEWLASKYLMPLLNGTLGSATRTEVLASAR</sequence>
<dbReference type="SUPFAM" id="SSF53335">
    <property type="entry name" value="S-adenosyl-L-methionine-dependent methyltransferases"/>
    <property type="match status" value="1"/>
</dbReference>
<evidence type="ECO:0000256" key="1">
    <source>
        <dbReference type="ARBA" id="ARBA00011975"/>
    </source>
</evidence>
<dbReference type="InterPro" id="IPR050750">
    <property type="entry name" value="C5-MTase"/>
</dbReference>
<dbReference type="AlphaFoldDB" id="A0A0F0KRD3"/>
<dbReference type="GO" id="GO:0032259">
    <property type="term" value="P:methylation"/>
    <property type="evidence" value="ECO:0007669"/>
    <property type="project" value="UniProtKB-KW"/>
</dbReference>
<reference evidence="8 9" key="1">
    <citation type="submission" date="2015-02" db="EMBL/GenBank/DDBJ databases">
        <title>Draft genome sequences of ten Microbacterium spp. with emphasis on heavy metal contaminated environments.</title>
        <authorList>
            <person name="Corretto E."/>
        </authorList>
    </citation>
    <scope>NUCLEOTIDE SEQUENCE [LARGE SCALE GENOMIC DNA]</scope>
    <source>
        <strain evidence="8 9">DSM 12966</strain>
    </source>
</reference>
<dbReference type="PANTHER" id="PTHR46098">
    <property type="entry name" value="TRNA (CYTOSINE(38)-C(5))-METHYLTRANSFERASE"/>
    <property type="match status" value="1"/>
</dbReference>
<name>A0A0F0KRD3_9MICO</name>
<evidence type="ECO:0000256" key="5">
    <source>
        <dbReference type="ARBA" id="ARBA00022747"/>
    </source>
</evidence>
<protein>
    <recommendedName>
        <fullName evidence="1">DNA (cytosine-5-)-methyltransferase</fullName>
        <ecNumber evidence="1">2.1.1.37</ecNumber>
    </recommendedName>
</protein>
<keyword evidence="9" id="KW-1185">Reference proteome</keyword>
<dbReference type="Proteomes" id="UP000033572">
    <property type="component" value="Unassembled WGS sequence"/>
</dbReference>
<comment type="similarity">
    <text evidence="6 7">Belongs to the class I-like SAM-binding methyltransferase superfamily. C5-methyltransferase family.</text>
</comment>
<evidence type="ECO:0000313" key="8">
    <source>
        <dbReference type="EMBL" id="KJL21781.1"/>
    </source>
</evidence>
<proteinExistence type="inferred from homology"/>
<dbReference type="REBASE" id="115018">
    <property type="entry name" value="M.Msp12966ORF1682P"/>
</dbReference>
<evidence type="ECO:0000256" key="7">
    <source>
        <dbReference type="RuleBase" id="RU000416"/>
    </source>
</evidence>
<dbReference type="EC" id="2.1.1.37" evidence="1"/>
<dbReference type="GO" id="GO:0003886">
    <property type="term" value="F:DNA (cytosine-5-)-methyltransferase activity"/>
    <property type="evidence" value="ECO:0007669"/>
    <property type="project" value="UniProtKB-EC"/>
</dbReference>
<dbReference type="EMBL" id="JYIU01000040">
    <property type="protein sequence ID" value="KJL21781.1"/>
    <property type="molecule type" value="Genomic_DNA"/>
</dbReference>
<feature type="active site" evidence="6">
    <location>
        <position position="94"/>
    </location>
</feature>
<dbReference type="PROSITE" id="PS51679">
    <property type="entry name" value="SAM_MT_C5"/>
    <property type="match status" value="1"/>
</dbReference>
<dbReference type="PANTHER" id="PTHR46098:SF1">
    <property type="entry name" value="TRNA (CYTOSINE(38)-C(5))-METHYLTRANSFERASE"/>
    <property type="match status" value="1"/>
</dbReference>
<evidence type="ECO:0000256" key="4">
    <source>
        <dbReference type="ARBA" id="ARBA00022691"/>
    </source>
</evidence>
<accession>A0A0F0KRD3</accession>
<dbReference type="KEGG" id="mfol:DXT68_00235"/>
<dbReference type="InterPro" id="IPR029063">
    <property type="entry name" value="SAM-dependent_MTases_sf"/>
</dbReference>
<gene>
    <name evidence="8" type="primary">hhaIM_2</name>
    <name evidence="8" type="ORF">RN50_01682</name>
</gene>
<evidence type="ECO:0000313" key="9">
    <source>
        <dbReference type="Proteomes" id="UP000033572"/>
    </source>
</evidence>
<keyword evidence="3 6" id="KW-0808">Transferase</keyword>
<keyword evidence="5" id="KW-0680">Restriction system</keyword>
<dbReference type="PRINTS" id="PR00105">
    <property type="entry name" value="C5METTRFRASE"/>
</dbReference>
<dbReference type="NCBIfam" id="TIGR00675">
    <property type="entry name" value="dcm"/>
    <property type="match status" value="1"/>
</dbReference>
<keyword evidence="4 6" id="KW-0949">S-adenosyl-L-methionine</keyword>
<keyword evidence="2 6" id="KW-0489">Methyltransferase</keyword>